<dbReference type="InterPro" id="IPR011884">
    <property type="entry name" value="PaaE"/>
</dbReference>
<accession>A0A0M6ZV12</accession>
<dbReference type="EMBL" id="CXWD01000003">
    <property type="protein sequence ID" value="CTQ65900.1"/>
    <property type="molecule type" value="Genomic_DNA"/>
</dbReference>
<evidence type="ECO:0000256" key="9">
    <source>
        <dbReference type="ARBA" id="ARBA00034078"/>
    </source>
</evidence>
<evidence type="ECO:0000256" key="4">
    <source>
        <dbReference type="ARBA" id="ARBA00022723"/>
    </source>
</evidence>
<dbReference type="SUPFAM" id="SSF52343">
    <property type="entry name" value="Ferredoxin reductase-like, C-terminal NADP-linked domain"/>
    <property type="match status" value="1"/>
</dbReference>
<comment type="cofactor">
    <cofactor evidence="9">
        <name>[2Fe-2S] cluster</name>
        <dbReference type="ChEBI" id="CHEBI:190135"/>
    </cofactor>
</comment>
<dbReference type="NCBIfam" id="TIGR02160">
    <property type="entry name" value="PA_CoA_Oxy5"/>
    <property type="match status" value="1"/>
</dbReference>
<keyword evidence="5" id="KW-0274">FAD</keyword>
<keyword evidence="7" id="KW-0408">Iron</keyword>
<feature type="domain" description="FAD-binding FR-type" evidence="11">
    <location>
        <begin position="2"/>
        <end position="106"/>
    </location>
</feature>
<dbReference type="SUPFAM" id="SSF54292">
    <property type="entry name" value="2Fe-2S ferredoxin-like"/>
    <property type="match status" value="1"/>
</dbReference>
<keyword evidence="4" id="KW-0479">Metal-binding</keyword>
<keyword evidence="13" id="KW-1185">Reference proteome</keyword>
<protein>
    <submittedName>
        <fullName evidence="12">1,2-phenylacetyl-CoA epoxidase, subunit E</fullName>
        <ecNumber evidence="12">1.-.-.-</ecNumber>
    </submittedName>
</protein>
<dbReference type="PROSITE" id="PS51384">
    <property type="entry name" value="FAD_FR"/>
    <property type="match status" value="1"/>
</dbReference>
<dbReference type="EC" id="1.-.-.-" evidence="12"/>
<dbReference type="Proteomes" id="UP000053235">
    <property type="component" value="Unassembled WGS sequence"/>
</dbReference>
<evidence type="ECO:0000256" key="7">
    <source>
        <dbReference type="ARBA" id="ARBA00023004"/>
    </source>
</evidence>
<dbReference type="GO" id="GO:0046872">
    <property type="term" value="F:metal ion binding"/>
    <property type="evidence" value="ECO:0007669"/>
    <property type="project" value="UniProtKB-KW"/>
</dbReference>
<dbReference type="InterPro" id="IPR001433">
    <property type="entry name" value="OxRdtase_FAD/NAD-bd"/>
</dbReference>
<evidence type="ECO:0000256" key="8">
    <source>
        <dbReference type="ARBA" id="ARBA00023014"/>
    </source>
</evidence>
<dbReference type="SUPFAM" id="SSF63380">
    <property type="entry name" value="Riboflavin synthase domain-like"/>
    <property type="match status" value="1"/>
</dbReference>
<dbReference type="PRINTS" id="PR00371">
    <property type="entry name" value="FPNCR"/>
</dbReference>
<dbReference type="InterPro" id="IPR017938">
    <property type="entry name" value="Riboflavin_synthase-like_b-brl"/>
</dbReference>
<comment type="cofactor">
    <cofactor evidence="1">
        <name>FAD</name>
        <dbReference type="ChEBI" id="CHEBI:57692"/>
    </cofactor>
</comment>
<evidence type="ECO:0000313" key="12">
    <source>
        <dbReference type="EMBL" id="CTQ65900.1"/>
    </source>
</evidence>
<dbReference type="GO" id="GO:0051537">
    <property type="term" value="F:2 iron, 2 sulfur cluster binding"/>
    <property type="evidence" value="ECO:0007669"/>
    <property type="project" value="UniProtKB-KW"/>
</dbReference>
<dbReference type="PROSITE" id="PS00197">
    <property type="entry name" value="2FE2S_FER_1"/>
    <property type="match status" value="1"/>
</dbReference>
<reference evidence="13" key="1">
    <citation type="submission" date="2015-07" db="EMBL/GenBank/DDBJ databases">
        <authorList>
            <person name="Rodrigo-Torres Lidia"/>
            <person name="Arahal R.David."/>
        </authorList>
    </citation>
    <scope>NUCLEOTIDE SEQUENCE [LARGE SCALE GENOMIC DNA]</scope>
    <source>
        <strain evidence="13">CECT 5112</strain>
    </source>
</reference>
<dbReference type="Pfam" id="PF00111">
    <property type="entry name" value="Fer2"/>
    <property type="match status" value="1"/>
</dbReference>
<dbReference type="Gene3D" id="3.10.20.30">
    <property type="match status" value="1"/>
</dbReference>
<dbReference type="GO" id="GO:0010124">
    <property type="term" value="P:phenylacetate catabolic process"/>
    <property type="evidence" value="ECO:0007669"/>
    <property type="project" value="InterPro"/>
</dbReference>
<dbReference type="AlphaFoldDB" id="A0A0M6ZV12"/>
<dbReference type="InterPro" id="IPR001041">
    <property type="entry name" value="2Fe-2S_ferredoxin-type"/>
</dbReference>
<keyword evidence="3" id="KW-0001">2Fe-2S</keyword>
<evidence type="ECO:0000256" key="6">
    <source>
        <dbReference type="ARBA" id="ARBA00023002"/>
    </source>
</evidence>
<evidence type="ECO:0000256" key="1">
    <source>
        <dbReference type="ARBA" id="ARBA00001974"/>
    </source>
</evidence>
<feature type="domain" description="2Fe-2S ferredoxin-type" evidence="10">
    <location>
        <begin position="268"/>
        <end position="358"/>
    </location>
</feature>
<organism evidence="12 13">
    <name type="scientific">Roseibium alexandrii</name>
    <dbReference type="NCBI Taxonomy" id="388408"/>
    <lineage>
        <taxon>Bacteria</taxon>
        <taxon>Pseudomonadati</taxon>
        <taxon>Pseudomonadota</taxon>
        <taxon>Alphaproteobacteria</taxon>
        <taxon>Hyphomicrobiales</taxon>
        <taxon>Stappiaceae</taxon>
        <taxon>Roseibium</taxon>
    </lineage>
</organism>
<dbReference type="InterPro" id="IPR008333">
    <property type="entry name" value="Cbr1-like_FAD-bd_dom"/>
</dbReference>
<dbReference type="PANTHER" id="PTHR47354:SF8">
    <property type="entry name" value="1,2-PHENYLACETYL-COA EPOXIDASE, SUBUNIT E"/>
    <property type="match status" value="1"/>
</dbReference>
<name>A0A0M6ZV12_9HYPH</name>
<evidence type="ECO:0000256" key="2">
    <source>
        <dbReference type="ARBA" id="ARBA00022630"/>
    </source>
</evidence>
<dbReference type="Pfam" id="PF00175">
    <property type="entry name" value="NAD_binding_1"/>
    <property type="match status" value="1"/>
</dbReference>
<dbReference type="InterPro" id="IPR012675">
    <property type="entry name" value="Beta-grasp_dom_sf"/>
</dbReference>
<dbReference type="InterPro" id="IPR039261">
    <property type="entry name" value="FNR_nucleotide-bd"/>
</dbReference>
<dbReference type="RefSeq" id="WP_055670713.1">
    <property type="nucleotide sequence ID" value="NZ_CXWD01000003.1"/>
</dbReference>
<dbReference type="GO" id="GO:0016491">
    <property type="term" value="F:oxidoreductase activity"/>
    <property type="evidence" value="ECO:0007669"/>
    <property type="project" value="UniProtKB-KW"/>
</dbReference>
<dbReference type="InterPro" id="IPR050415">
    <property type="entry name" value="MRET"/>
</dbReference>
<dbReference type="CDD" id="cd06214">
    <property type="entry name" value="PA_degradation_oxidoreductase_like"/>
    <property type="match status" value="1"/>
</dbReference>
<evidence type="ECO:0000256" key="3">
    <source>
        <dbReference type="ARBA" id="ARBA00022714"/>
    </source>
</evidence>
<dbReference type="InterPro" id="IPR001709">
    <property type="entry name" value="Flavoprot_Pyr_Nucl_cyt_Rdtase"/>
</dbReference>
<evidence type="ECO:0000259" key="11">
    <source>
        <dbReference type="PROSITE" id="PS51384"/>
    </source>
</evidence>
<keyword evidence="8" id="KW-0411">Iron-sulfur</keyword>
<dbReference type="PANTHER" id="PTHR47354">
    <property type="entry name" value="NADH OXIDOREDUCTASE HCR"/>
    <property type="match status" value="1"/>
</dbReference>
<evidence type="ECO:0000313" key="13">
    <source>
        <dbReference type="Proteomes" id="UP000053235"/>
    </source>
</evidence>
<dbReference type="InterPro" id="IPR006058">
    <property type="entry name" value="2Fe2S_fd_BS"/>
</dbReference>
<keyword evidence="6 12" id="KW-0560">Oxidoreductase</keyword>
<dbReference type="PROSITE" id="PS51085">
    <property type="entry name" value="2FE2S_FER_2"/>
    <property type="match status" value="1"/>
</dbReference>
<sequence length="358" mass="39766">MARFHALQVTDIRRDTRDAVVVTLKPEAADQDAFDFIQGQYLTFRRDFDGEELRRSYSICAGKDDGCLKVGIKRVEGGAFSTWANEELKVGDRLDVMPPMGRFFTELEPEKVKSYLGFAGGSGITPVLSIIKTVLAREPKSTFTLIYANRQTSSIMFREELEDLKNTYIGRFSVIHILETETQDIDLFTGRIDAEKMDLLFRLWVDAEEVDTAFICGPEPMMLTIADSLRKHGLSDEQIRFELFASSQPGRAKARTMSQAAAAGAGTCEVSVTLDGSTRNFQMEKNSTSVLEAAIANSMDAPFSCKAGVCSTCRAKVIEGEVEMEVNHALEDYEVRAGYVLSCQCIPVSDKVVISYDE</sequence>
<evidence type="ECO:0000256" key="5">
    <source>
        <dbReference type="ARBA" id="ARBA00022827"/>
    </source>
</evidence>
<dbReference type="InterPro" id="IPR017927">
    <property type="entry name" value="FAD-bd_FR_type"/>
</dbReference>
<dbReference type="PRINTS" id="PR00406">
    <property type="entry name" value="CYTB5RDTASE"/>
</dbReference>
<keyword evidence="2" id="KW-0285">Flavoprotein</keyword>
<dbReference type="CDD" id="cd00207">
    <property type="entry name" value="fer2"/>
    <property type="match status" value="1"/>
</dbReference>
<proteinExistence type="predicted"/>
<gene>
    <name evidence="12" type="primary">paaE</name>
    <name evidence="12" type="ORF">LAX5112_00796</name>
</gene>
<dbReference type="Pfam" id="PF00970">
    <property type="entry name" value="FAD_binding_6"/>
    <property type="match status" value="1"/>
</dbReference>
<dbReference type="Gene3D" id="3.40.50.80">
    <property type="entry name" value="Nucleotide-binding domain of ferredoxin-NADP reductase (FNR) module"/>
    <property type="match status" value="1"/>
</dbReference>
<dbReference type="STRING" id="388408.LAX5112_00796"/>
<dbReference type="OrthoDB" id="9796486at2"/>
<evidence type="ECO:0000259" key="10">
    <source>
        <dbReference type="PROSITE" id="PS51085"/>
    </source>
</evidence>
<dbReference type="InterPro" id="IPR036010">
    <property type="entry name" value="2Fe-2S_ferredoxin-like_sf"/>
</dbReference>
<dbReference type="GO" id="GO:0050660">
    <property type="term" value="F:flavin adenine dinucleotide binding"/>
    <property type="evidence" value="ECO:0007669"/>
    <property type="project" value="TreeGrafter"/>
</dbReference>
<dbReference type="Gene3D" id="2.40.30.10">
    <property type="entry name" value="Translation factors"/>
    <property type="match status" value="1"/>
</dbReference>